<dbReference type="PIRSF" id="PIRSF000654">
    <property type="entry name" value="Integrin-linked_kinase"/>
    <property type="match status" value="1"/>
</dbReference>
<dbReference type="AlphaFoldDB" id="A0A6G3MFH3"/>
<comment type="catalytic activity">
    <reaction evidence="9">
        <text>L-threonyl-[protein] + ATP = O-phospho-L-threonyl-[protein] + ADP + H(+)</text>
        <dbReference type="Rhea" id="RHEA:46608"/>
        <dbReference type="Rhea" id="RHEA-COMP:11060"/>
        <dbReference type="Rhea" id="RHEA-COMP:11605"/>
        <dbReference type="ChEBI" id="CHEBI:15378"/>
        <dbReference type="ChEBI" id="CHEBI:30013"/>
        <dbReference type="ChEBI" id="CHEBI:30616"/>
        <dbReference type="ChEBI" id="CHEBI:61977"/>
        <dbReference type="ChEBI" id="CHEBI:456216"/>
        <dbReference type="EC" id="2.7.11.1"/>
    </reaction>
</comment>
<evidence type="ECO:0000313" key="14">
    <source>
        <dbReference type="EMBL" id="NDJ92734.1"/>
    </source>
</evidence>
<comment type="similarity">
    <text evidence="1">Belongs to the protein kinase superfamily. AGC Ser/Thr protein kinase family. S6 kinase subfamily.</text>
</comment>
<sequence length="255" mass="29395">MRNDAEINNILFDQNPENRDAEIVPKVEKLSPCINVSCEEEKPQYTYGPSDFDILKVVGKGGYGKVMLVRKNTGPDKDNLYAMKIIEKRLLLRNEKDALQTRNERNILSIIKHPFIVELIYAFQTDQKLYLVLEFVQGGDLFSFLVRKHILNELQTRFYICELIMALEFLHLNNIIYRDLKPENILIMSSGHIKLTDFGMAKQIIGNKQSRTICGTIEYMAPEVITRSGHDHSADWWSLGIVMYDMLAGRVLTLP</sequence>
<dbReference type="EMBL" id="GHBP01001421">
    <property type="protein sequence ID" value="NDJ92734.1"/>
    <property type="molecule type" value="Transcribed_RNA"/>
</dbReference>
<reference evidence="14" key="1">
    <citation type="submission" date="2018-11" db="EMBL/GenBank/DDBJ databases">
        <title>Henneguya salminicola genome and transcriptome.</title>
        <authorList>
            <person name="Yahalomi D."/>
            <person name="Atkinson S.D."/>
            <person name="Neuhof M."/>
            <person name="Chang E.S."/>
            <person name="Philippe H."/>
            <person name="Cartwright P."/>
            <person name="Bartholomew J.L."/>
            <person name="Huchon D."/>
        </authorList>
    </citation>
    <scope>NUCLEOTIDE SEQUENCE</scope>
    <source>
        <strain evidence="14">Hz1</strain>
        <tissue evidence="14">Whole</tissue>
    </source>
</reference>
<evidence type="ECO:0000256" key="3">
    <source>
        <dbReference type="ARBA" id="ARBA00022527"/>
    </source>
</evidence>
<proteinExistence type="inferred from homology"/>
<feature type="binding site" evidence="11">
    <location>
        <position position="84"/>
    </location>
    <ligand>
        <name>ATP</name>
        <dbReference type="ChEBI" id="CHEBI:30616"/>
    </ligand>
</feature>
<keyword evidence="8 11" id="KW-0067">ATP-binding</keyword>
<comment type="catalytic activity">
    <reaction evidence="10">
        <text>L-seryl-[protein] + ATP = O-phospho-L-seryl-[protein] + ADP + H(+)</text>
        <dbReference type="Rhea" id="RHEA:17989"/>
        <dbReference type="Rhea" id="RHEA-COMP:9863"/>
        <dbReference type="Rhea" id="RHEA-COMP:11604"/>
        <dbReference type="ChEBI" id="CHEBI:15378"/>
        <dbReference type="ChEBI" id="CHEBI:29999"/>
        <dbReference type="ChEBI" id="CHEBI:30616"/>
        <dbReference type="ChEBI" id="CHEBI:83421"/>
        <dbReference type="ChEBI" id="CHEBI:456216"/>
        <dbReference type="EC" id="2.7.11.1"/>
    </reaction>
</comment>
<dbReference type="InterPro" id="IPR008271">
    <property type="entry name" value="Ser/Thr_kinase_AS"/>
</dbReference>
<dbReference type="PANTHER" id="PTHR24351">
    <property type="entry name" value="RIBOSOMAL PROTEIN S6 KINASE"/>
    <property type="match status" value="1"/>
</dbReference>
<evidence type="ECO:0000256" key="2">
    <source>
        <dbReference type="ARBA" id="ARBA00012513"/>
    </source>
</evidence>
<dbReference type="FunFam" id="1.10.510.10:FF:000571">
    <property type="entry name" value="Maternal embryonic leucine zipper kinase"/>
    <property type="match status" value="1"/>
</dbReference>
<keyword evidence="4" id="KW-0597">Phosphoprotein</keyword>
<dbReference type="SUPFAM" id="SSF56112">
    <property type="entry name" value="Protein kinase-like (PK-like)"/>
    <property type="match status" value="1"/>
</dbReference>
<dbReference type="FunFam" id="3.30.200.20:FF:000686">
    <property type="entry name" value="Ribosomal protein S6 kinase"/>
    <property type="match status" value="1"/>
</dbReference>
<dbReference type="SMART" id="SM00220">
    <property type="entry name" value="S_TKc"/>
    <property type="match status" value="1"/>
</dbReference>
<dbReference type="Gene3D" id="3.30.200.20">
    <property type="entry name" value="Phosphorylase Kinase, domain 1"/>
    <property type="match status" value="1"/>
</dbReference>
<keyword evidence="7 14" id="KW-0418">Kinase</keyword>
<evidence type="ECO:0000256" key="9">
    <source>
        <dbReference type="ARBA" id="ARBA00047899"/>
    </source>
</evidence>
<dbReference type="InterPro" id="IPR011009">
    <property type="entry name" value="Kinase-like_dom_sf"/>
</dbReference>
<dbReference type="PROSITE" id="PS00108">
    <property type="entry name" value="PROTEIN_KINASE_ST"/>
    <property type="match status" value="1"/>
</dbReference>
<dbReference type="InterPro" id="IPR000719">
    <property type="entry name" value="Prot_kinase_dom"/>
</dbReference>
<dbReference type="PROSITE" id="PS50011">
    <property type="entry name" value="PROTEIN_KINASE_DOM"/>
    <property type="match status" value="1"/>
</dbReference>
<dbReference type="GO" id="GO:0005524">
    <property type="term" value="F:ATP binding"/>
    <property type="evidence" value="ECO:0007669"/>
    <property type="project" value="UniProtKB-UniRule"/>
</dbReference>
<dbReference type="Gene3D" id="1.10.510.10">
    <property type="entry name" value="Transferase(Phosphotransferase) domain 1"/>
    <property type="match status" value="1"/>
</dbReference>
<dbReference type="GO" id="GO:0004674">
    <property type="term" value="F:protein serine/threonine kinase activity"/>
    <property type="evidence" value="ECO:0007669"/>
    <property type="project" value="UniProtKB-KW"/>
</dbReference>
<feature type="domain" description="Protein kinase" evidence="13">
    <location>
        <begin position="52"/>
        <end position="255"/>
    </location>
</feature>
<evidence type="ECO:0000256" key="10">
    <source>
        <dbReference type="ARBA" id="ARBA00048679"/>
    </source>
</evidence>
<keyword evidence="5" id="KW-0808">Transferase</keyword>
<evidence type="ECO:0000256" key="5">
    <source>
        <dbReference type="ARBA" id="ARBA00022679"/>
    </source>
</evidence>
<evidence type="ECO:0000256" key="7">
    <source>
        <dbReference type="ARBA" id="ARBA00022777"/>
    </source>
</evidence>
<dbReference type="PROSITE" id="PS00107">
    <property type="entry name" value="PROTEIN_KINASE_ATP"/>
    <property type="match status" value="1"/>
</dbReference>
<name>A0A6G3MFH3_HENSL</name>
<protein>
    <recommendedName>
        <fullName evidence="2">non-specific serine/threonine protein kinase</fullName>
        <ecNumber evidence="2">2.7.11.1</ecNumber>
    </recommendedName>
</protein>
<keyword evidence="6 11" id="KW-0547">Nucleotide-binding</keyword>
<evidence type="ECO:0000256" key="12">
    <source>
        <dbReference type="RuleBase" id="RU000304"/>
    </source>
</evidence>
<accession>A0A6G3MFH3</accession>
<dbReference type="InterPro" id="IPR017441">
    <property type="entry name" value="Protein_kinase_ATP_BS"/>
</dbReference>
<evidence type="ECO:0000256" key="4">
    <source>
        <dbReference type="ARBA" id="ARBA00022553"/>
    </source>
</evidence>
<evidence type="ECO:0000256" key="6">
    <source>
        <dbReference type="ARBA" id="ARBA00022741"/>
    </source>
</evidence>
<evidence type="ECO:0000256" key="8">
    <source>
        <dbReference type="ARBA" id="ARBA00022840"/>
    </source>
</evidence>
<evidence type="ECO:0000256" key="1">
    <source>
        <dbReference type="ARBA" id="ARBA00009804"/>
    </source>
</evidence>
<keyword evidence="3 12" id="KW-0723">Serine/threonine-protein kinase</keyword>
<organism evidence="14">
    <name type="scientific">Henneguya salminicola</name>
    <name type="common">Myxosporean</name>
    <dbReference type="NCBI Taxonomy" id="69463"/>
    <lineage>
        <taxon>Eukaryota</taxon>
        <taxon>Metazoa</taxon>
        <taxon>Cnidaria</taxon>
        <taxon>Myxozoa</taxon>
        <taxon>Myxosporea</taxon>
        <taxon>Bivalvulida</taxon>
        <taxon>Platysporina</taxon>
        <taxon>Myxobolidae</taxon>
        <taxon>Henneguya</taxon>
    </lineage>
</organism>
<evidence type="ECO:0000256" key="11">
    <source>
        <dbReference type="PROSITE-ProRule" id="PRU10141"/>
    </source>
</evidence>
<dbReference type="EC" id="2.7.11.1" evidence="2"/>
<evidence type="ECO:0000259" key="13">
    <source>
        <dbReference type="PROSITE" id="PS50011"/>
    </source>
</evidence>
<dbReference type="Pfam" id="PF00069">
    <property type="entry name" value="Pkinase"/>
    <property type="match status" value="1"/>
</dbReference>